<dbReference type="RefSeq" id="WP_021366514.1">
    <property type="nucleotide sequence ID" value="NZ_BBYB01000042.1"/>
</dbReference>
<reference evidence="3" key="1">
    <citation type="submission" date="2014-07" db="EMBL/GenBank/DDBJ databases">
        <authorList>
            <person name="Monot Marc"/>
        </authorList>
    </citation>
    <scope>NUCLEOTIDE SEQUENCE</scope>
    <source>
        <strain evidence="4">7032989</strain>
        <strain evidence="2">7032994</strain>
    </source>
</reference>
<protein>
    <recommendedName>
        <fullName evidence="1">DUF4097 domain-containing protein</fullName>
    </recommendedName>
</protein>
<proteinExistence type="predicted"/>
<feature type="domain" description="DUF4097" evidence="1">
    <location>
        <begin position="55"/>
        <end position="233"/>
    </location>
</feature>
<dbReference type="InterPro" id="IPR025164">
    <property type="entry name" value="Toastrack_DUF4097"/>
</dbReference>
<evidence type="ECO:0000313" key="4">
    <source>
        <dbReference type="EMBL" id="CDT19594.1"/>
    </source>
</evidence>
<dbReference type="AlphaFoldDB" id="A0A069ABF3"/>
<dbReference type="Pfam" id="PF13349">
    <property type="entry name" value="DUF4097"/>
    <property type="match status" value="1"/>
</dbReference>
<dbReference type="EMBL" id="LK932392">
    <property type="protein sequence ID" value="CDS86191.1"/>
    <property type="molecule type" value="Genomic_DNA"/>
</dbReference>
<sequence length="356" mass="40945">MNKKLAIFAAVLLVIGIIGTTWSGILVMPSLINFGLEKEAELNKENKLYQEKVNIDKLDIAVDNINVMIRKSSNEDVRVTTRGNNEFYKYSVTLQDKTLVVKGERKSENKIKKIRSFDHLLNTSINSMFSRDYREIRIYVPNNVDINASSISSYLFISDDVDSNNITYKTSSGGFSRAITENKVNRLENLNLISNSNLHLSTKSILGVKNVNIESESLDISSENGDVFINNIEEYIPENVNIKEKIGRNSNYESEFYLYSDMPIAKFLDIEVPNSKVRLDIPVNKYKFNCDIKSKEAIEEFNNDEEYDNDSYDYEHSEEHSNKYRNTREIKGLLNKNLSNLEKEYTIKINSNSLEL</sequence>
<dbReference type="EMBL" id="LK932509">
    <property type="protein sequence ID" value="CDS86668.1"/>
    <property type="molecule type" value="Genomic_DNA"/>
</dbReference>
<organism evidence="3">
    <name type="scientific">Clostridioides difficile</name>
    <name type="common">Peptoclostridium difficile</name>
    <dbReference type="NCBI Taxonomy" id="1496"/>
    <lineage>
        <taxon>Bacteria</taxon>
        <taxon>Bacillati</taxon>
        <taxon>Bacillota</taxon>
        <taxon>Clostridia</taxon>
        <taxon>Peptostreptococcales</taxon>
        <taxon>Peptostreptococcaceae</taxon>
        <taxon>Clostridioides</taxon>
    </lineage>
</organism>
<dbReference type="EMBL" id="LK933005">
    <property type="protein sequence ID" value="CDT19594.1"/>
    <property type="molecule type" value="Genomic_DNA"/>
</dbReference>
<name>A0A069ABF3_CLODI</name>
<evidence type="ECO:0000259" key="1">
    <source>
        <dbReference type="Pfam" id="PF13349"/>
    </source>
</evidence>
<evidence type="ECO:0000313" key="3">
    <source>
        <dbReference type="EMBL" id="CDS86668.1"/>
    </source>
</evidence>
<evidence type="ECO:0000313" key="2">
    <source>
        <dbReference type="EMBL" id="CDS86191.1"/>
    </source>
</evidence>
<accession>A0A069ABF3</accession>
<gene>
    <name evidence="4" type="ORF">BN1095_340070</name>
    <name evidence="3" type="ORF">BN1096_560262</name>
    <name evidence="2" type="ORF">BN1097_540266</name>
</gene>